<dbReference type="AlphaFoldDB" id="A0AAE3AM03"/>
<evidence type="ECO:0000313" key="2">
    <source>
        <dbReference type="EMBL" id="MCC2137816.1"/>
    </source>
</evidence>
<feature type="domain" description="N-acetyltransferase" evidence="1">
    <location>
        <begin position="8"/>
        <end position="162"/>
    </location>
</feature>
<proteinExistence type="predicted"/>
<evidence type="ECO:0000259" key="1">
    <source>
        <dbReference type="PROSITE" id="PS51186"/>
    </source>
</evidence>
<comment type="caution">
    <text evidence="2">The sequence shown here is derived from an EMBL/GenBank/DDBJ whole genome shotgun (WGS) entry which is preliminary data.</text>
</comment>
<protein>
    <submittedName>
        <fullName evidence="2">GNAT family N-acetyltransferase</fullName>
    </submittedName>
</protein>
<reference evidence="2" key="1">
    <citation type="submission" date="2021-10" db="EMBL/GenBank/DDBJ databases">
        <title>Anaerobic single-cell dispensing facilitates the cultivation of human gut bacteria.</title>
        <authorList>
            <person name="Afrizal A."/>
        </authorList>
    </citation>
    <scope>NUCLEOTIDE SEQUENCE</scope>
    <source>
        <strain evidence="2">CLA-AA-H250</strain>
    </source>
</reference>
<dbReference type="Pfam" id="PF00583">
    <property type="entry name" value="Acetyltransf_1"/>
    <property type="match status" value="1"/>
</dbReference>
<gene>
    <name evidence="2" type="ORF">LKD31_12490</name>
</gene>
<sequence length="162" mass="18149">MPKNVENFEIRTLGRDDYAQAAEIFAFVHALHQANRPDIYRKTNVPLGEDEFFKMCDDPHEIMLCAVRDGKILGLARTVMRGNAGDAVTLSRVRAVMEELAVLPQAQGMGIGTALLYASEAEAKRRGAESLELMVWSFNKSAMRFYESAGMTVRSFVMEKKL</sequence>
<name>A0AAE3AM03_9FIRM</name>
<dbReference type="Proteomes" id="UP001199424">
    <property type="component" value="Unassembled WGS sequence"/>
</dbReference>
<dbReference type="InterPro" id="IPR000182">
    <property type="entry name" value="GNAT_dom"/>
</dbReference>
<dbReference type="EMBL" id="JAJEQC010000016">
    <property type="protein sequence ID" value="MCC2137816.1"/>
    <property type="molecule type" value="Genomic_DNA"/>
</dbReference>
<dbReference type="InterPro" id="IPR016181">
    <property type="entry name" value="Acyl_CoA_acyltransferase"/>
</dbReference>
<keyword evidence="3" id="KW-1185">Reference proteome</keyword>
<dbReference type="CDD" id="cd04301">
    <property type="entry name" value="NAT_SF"/>
    <property type="match status" value="1"/>
</dbReference>
<evidence type="ECO:0000313" key="3">
    <source>
        <dbReference type="Proteomes" id="UP001199424"/>
    </source>
</evidence>
<dbReference type="Gene3D" id="3.40.630.30">
    <property type="match status" value="1"/>
</dbReference>
<dbReference type="PANTHER" id="PTHR43072">
    <property type="entry name" value="N-ACETYLTRANSFERASE"/>
    <property type="match status" value="1"/>
</dbReference>
<organism evidence="2 3">
    <name type="scientific">Hominenteromicrobium mulieris</name>
    <dbReference type="NCBI Taxonomy" id="2885357"/>
    <lineage>
        <taxon>Bacteria</taxon>
        <taxon>Bacillati</taxon>
        <taxon>Bacillota</taxon>
        <taxon>Clostridia</taxon>
        <taxon>Eubacteriales</taxon>
        <taxon>Oscillospiraceae</taxon>
        <taxon>Hominenteromicrobium</taxon>
    </lineage>
</organism>
<dbReference type="RefSeq" id="WP_308449957.1">
    <property type="nucleotide sequence ID" value="NZ_JAJEQC010000016.1"/>
</dbReference>
<dbReference type="GO" id="GO:0016747">
    <property type="term" value="F:acyltransferase activity, transferring groups other than amino-acyl groups"/>
    <property type="evidence" value="ECO:0007669"/>
    <property type="project" value="InterPro"/>
</dbReference>
<dbReference type="PROSITE" id="PS51186">
    <property type="entry name" value="GNAT"/>
    <property type="match status" value="1"/>
</dbReference>
<dbReference type="SUPFAM" id="SSF55729">
    <property type="entry name" value="Acyl-CoA N-acyltransferases (Nat)"/>
    <property type="match status" value="1"/>
</dbReference>
<accession>A0AAE3AM03</accession>